<accession>F4H3U8</accession>
<dbReference type="GO" id="GO:0016020">
    <property type="term" value="C:membrane"/>
    <property type="evidence" value="ECO:0007669"/>
    <property type="project" value="TreeGrafter"/>
</dbReference>
<dbReference type="PANTHER" id="PTHR23028">
    <property type="entry name" value="ACETYLTRANSFERASE"/>
    <property type="match status" value="1"/>
</dbReference>
<evidence type="ECO:0000313" key="5">
    <source>
        <dbReference type="Proteomes" id="UP000008460"/>
    </source>
</evidence>
<reference evidence="4 5" key="1">
    <citation type="submission" date="2011-04" db="EMBL/GenBank/DDBJ databases">
        <title>Complete sequence of Cellulomonas fimi ATCC 484.</title>
        <authorList>
            <consortium name="US DOE Joint Genome Institute"/>
            <person name="Lucas S."/>
            <person name="Han J."/>
            <person name="Lapidus A."/>
            <person name="Cheng J.-F."/>
            <person name="Goodwin L."/>
            <person name="Pitluck S."/>
            <person name="Peters L."/>
            <person name="Chertkov O."/>
            <person name="Detter J.C."/>
            <person name="Han C."/>
            <person name="Tapia R."/>
            <person name="Land M."/>
            <person name="Hauser L."/>
            <person name="Kyrpides N."/>
            <person name="Ivanova N."/>
            <person name="Ovchinnikova G."/>
            <person name="Pagani I."/>
            <person name="Mead D."/>
            <person name="Brumm P."/>
            <person name="Woyke T."/>
        </authorList>
    </citation>
    <scope>NUCLEOTIDE SEQUENCE [LARGE SCALE GENOMIC DNA]</scope>
    <source>
        <strain evidence="5">ATCC 484 / DSM 20113 / JCM 1341 / NBRC 15513 / NCIMB 8980 / NCTC 7547</strain>
    </source>
</reference>
<keyword evidence="4" id="KW-0012">Acyltransferase</keyword>
<name>F4H3U8_CELFA</name>
<sequence>MTAATAVEQPLDTPRRFRALRAHQLDPRDNSLNAVRLLLALMVLGTHSFTLTGSGVGPQLHGKNMGSLAVFGFFAVSGYLISGSRFTNSFGTYLLHRLARIMPAYWVCLVVIAGLFAPIGYWKANGTLDGFLTAPRTPLDFVISNWFLRVSTFEVAGTPTGVPYPLVWDGSLWSLYVEFVCYLVIGALGFVSIVRRSATAMGVLFATSVLLWANNAVVLPYMGNSFDSAVALEHLPFFLGGGLVYALRRRVPLHWAGMLLAGAVGTFLLVQVDRWGMQAAAPFLTYVIMWVASVVPIPRLMHKHDISYGFYIYAFPVQQLFVMFGLNRYGFLPYVVLCVLGTIPLALASWLLVERPVMRRARRSTATRVDAQQPAVPPVALDAPSSAGPADPAPGAEPATHAPTDRAHEPDVAAGPGGDLETEEPPREADVARTAAGERG</sequence>
<dbReference type="EMBL" id="CP002666">
    <property type="protein sequence ID" value="AEE44172.1"/>
    <property type="molecule type" value="Genomic_DNA"/>
</dbReference>
<evidence type="ECO:0000256" key="2">
    <source>
        <dbReference type="SAM" id="Phobius"/>
    </source>
</evidence>
<proteinExistence type="predicted"/>
<dbReference type="KEGG" id="cfi:Celf_0020"/>
<feature type="transmembrane region" description="Helical" evidence="2">
    <location>
        <begin position="173"/>
        <end position="194"/>
    </location>
</feature>
<evidence type="ECO:0000313" key="4">
    <source>
        <dbReference type="EMBL" id="AEE44172.1"/>
    </source>
</evidence>
<feature type="domain" description="Acyltransferase 3" evidence="3">
    <location>
        <begin position="30"/>
        <end position="348"/>
    </location>
</feature>
<feature type="transmembrane region" description="Helical" evidence="2">
    <location>
        <begin position="201"/>
        <end position="222"/>
    </location>
</feature>
<organism evidence="4 5">
    <name type="scientific">Cellulomonas fimi (strain ATCC 484 / DSM 20113 / JCM 1341 / CCUG 24087 / LMG 16345 / NBRC 15513 / NCIMB 8980 / NCTC 7547 / NRS-133)</name>
    <dbReference type="NCBI Taxonomy" id="590998"/>
    <lineage>
        <taxon>Bacteria</taxon>
        <taxon>Bacillati</taxon>
        <taxon>Actinomycetota</taxon>
        <taxon>Actinomycetes</taxon>
        <taxon>Micrococcales</taxon>
        <taxon>Cellulomonadaceae</taxon>
        <taxon>Cellulomonas</taxon>
    </lineage>
</organism>
<dbReference type="HOGENOM" id="CLU_005679_0_1_11"/>
<feature type="compositionally biased region" description="Low complexity" evidence="1">
    <location>
        <begin position="380"/>
        <end position="399"/>
    </location>
</feature>
<evidence type="ECO:0000256" key="1">
    <source>
        <dbReference type="SAM" id="MobiDB-lite"/>
    </source>
</evidence>
<dbReference type="GO" id="GO:0016747">
    <property type="term" value="F:acyltransferase activity, transferring groups other than amino-acyl groups"/>
    <property type="evidence" value="ECO:0007669"/>
    <property type="project" value="InterPro"/>
</dbReference>
<feature type="transmembrane region" description="Helical" evidence="2">
    <location>
        <begin position="253"/>
        <end position="271"/>
    </location>
</feature>
<dbReference type="STRING" id="590998.Celf_0020"/>
<feature type="region of interest" description="Disordered" evidence="1">
    <location>
        <begin position="364"/>
        <end position="440"/>
    </location>
</feature>
<dbReference type="Proteomes" id="UP000008460">
    <property type="component" value="Chromosome"/>
</dbReference>
<dbReference type="InterPro" id="IPR002656">
    <property type="entry name" value="Acyl_transf_3_dom"/>
</dbReference>
<feature type="transmembrane region" description="Helical" evidence="2">
    <location>
        <begin position="308"/>
        <end position="326"/>
    </location>
</feature>
<dbReference type="InterPro" id="IPR050879">
    <property type="entry name" value="Acyltransferase_3"/>
</dbReference>
<feature type="transmembrane region" description="Helical" evidence="2">
    <location>
        <begin position="103"/>
        <end position="122"/>
    </location>
</feature>
<dbReference type="Pfam" id="PF01757">
    <property type="entry name" value="Acyl_transf_3"/>
    <property type="match status" value="1"/>
</dbReference>
<keyword evidence="2" id="KW-1133">Transmembrane helix</keyword>
<protein>
    <submittedName>
        <fullName evidence="4">Acyltransferase 3</fullName>
    </submittedName>
</protein>
<keyword evidence="4" id="KW-0808">Transferase</keyword>
<feature type="transmembrane region" description="Helical" evidence="2">
    <location>
        <begin position="65"/>
        <end position="82"/>
    </location>
</feature>
<keyword evidence="2" id="KW-0472">Membrane</keyword>
<dbReference type="PANTHER" id="PTHR23028:SF53">
    <property type="entry name" value="ACYL_TRANSF_3 DOMAIN-CONTAINING PROTEIN"/>
    <property type="match status" value="1"/>
</dbReference>
<gene>
    <name evidence="4" type="ordered locus">Celf_0020</name>
</gene>
<dbReference type="AlphaFoldDB" id="F4H3U8"/>
<dbReference type="RefSeq" id="WP_013769202.1">
    <property type="nucleotide sequence ID" value="NC_015514.1"/>
</dbReference>
<feature type="compositionally biased region" description="Basic and acidic residues" evidence="1">
    <location>
        <begin position="424"/>
        <end position="440"/>
    </location>
</feature>
<dbReference type="eggNOG" id="COG1835">
    <property type="taxonomic scope" value="Bacteria"/>
</dbReference>
<feature type="transmembrane region" description="Helical" evidence="2">
    <location>
        <begin position="332"/>
        <end position="353"/>
    </location>
</feature>
<feature type="transmembrane region" description="Helical" evidence="2">
    <location>
        <begin position="34"/>
        <end position="53"/>
    </location>
</feature>
<feature type="transmembrane region" description="Helical" evidence="2">
    <location>
        <begin position="228"/>
        <end position="246"/>
    </location>
</feature>
<keyword evidence="2" id="KW-0812">Transmembrane</keyword>
<feature type="transmembrane region" description="Helical" evidence="2">
    <location>
        <begin position="283"/>
        <end position="301"/>
    </location>
</feature>
<evidence type="ECO:0000259" key="3">
    <source>
        <dbReference type="Pfam" id="PF01757"/>
    </source>
</evidence>
<keyword evidence="5" id="KW-1185">Reference proteome</keyword>
<dbReference type="GO" id="GO:0009103">
    <property type="term" value="P:lipopolysaccharide biosynthetic process"/>
    <property type="evidence" value="ECO:0007669"/>
    <property type="project" value="TreeGrafter"/>
</dbReference>